<feature type="domain" description="Transglutaminase C-terminal" evidence="3">
    <location>
        <begin position="466"/>
        <end position="548"/>
    </location>
</feature>
<comment type="similarity">
    <text evidence="1">Belongs to the transglutaminase superfamily. Transglutaminase family.</text>
</comment>
<dbReference type="GO" id="GO:0003810">
    <property type="term" value="F:protein-glutamine gamma-glutamyltransferase activity"/>
    <property type="evidence" value="ECO:0007669"/>
    <property type="project" value="InterPro"/>
</dbReference>
<feature type="transmembrane region" description="Helical" evidence="2">
    <location>
        <begin position="204"/>
        <end position="224"/>
    </location>
</feature>
<keyword evidence="5" id="KW-1185">Reference proteome</keyword>
<dbReference type="SUPFAM" id="SSF81296">
    <property type="entry name" value="E set domains"/>
    <property type="match status" value="1"/>
</dbReference>
<accession>A0A7K7P4U1</accession>
<dbReference type="SUPFAM" id="SSF49309">
    <property type="entry name" value="Transglutaminase, two C-terminal domains"/>
    <property type="match status" value="2"/>
</dbReference>
<dbReference type="Pfam" id="PF00927">
    <property type="entry name" value="Transglut_C"/>
    <property type="match status" value="2"/>
</dbReference>
<dbReference type="FunFam" id="2.60.40.10:FF:001971">
    <property type="entry name" value="Protein-glutamine gamma-glutamyltransferase 5"/>
    <property type="match status" value="1"/>
</dbReference>
<comment type="caution">
    <text evidence="4">The sequence shown here is derived from an EMBL/GenBank/DDBJ whole genome shotgun (WGS) entry which is preliminary data.</text>
</comment>
<protein>
    <submittedName>
        <fullName evidence="4">TGM3 glutamyltransferase</fullName>
    </submittedName>
</protein>
<dbReference type="PANTHER" id="PTHR11590:SF75">
    <property type="entry name" value="TRANSGLUTAMINASE-LIKE DOMAIN-CONTAINING PROTEIN"/>
    <property type="match status" value="1"/>
</dbReference>
<feature type="non-terminal residue" evidence="4">
    <location>
        <position position="548"/>
    </location>
</feature>
<evidence type="ECO:0000256" key="1">
    <source>
        <dbReference type="ARBA" id="ARBA00005968"/>
    </source>
</evidence>
<dbReference type="OrthoDB" id="437511at2759"/>
<dbReference type="InterPro" id="IPR014756">
    <property type="entry name" value="Ig_E-set"/>
</dbReference>
<dbReference type="InterPro" id="IPR038765">
    <property type="entry name" value="Papain-like_cys_pep_sf"/>
</dbReference>
<dbReference type="SUPFAM" id="SSF54001">
    <property type="entry name" value="Cysteine proteinases"/>
    <property type="match status" value="1"/>
</dbReference>
<dbReference type="InterPro" id="IPR013783">
    <property type="entry name" value="Ig-like_fold"/>
</dbReference>
<evidence type="ECO:0000313" key="4">
    <source>
        <dbReference type="EMBL" id="NWZ62493.1"/>
    </source>
</evidence>
<dbReference type="FunFam" id="2.60.40.10:FF:000090">
    <property type="entry name" value="Protein-glutamine gamma-glutamyltransferase 2"/>
    <property type="match status" value="1"/>
</dbReference>
<evidence type="ECO:0000259" key="3">
    <source>
        <dbReference type="Pfam" id="PF00927"/>
    </source>
</evidence>
<keyword evidence="2" id="KW-0472">Membrane</keyword>
<dbReference type="Gene3D" id="2.60.40.10">
    <property type="entry name" value="Immunoglobulins"/>
    <property type="match status" value="3"/>
</dbReference>
<dbReference type="PANTHER" id="PTHR11590">
    <property type="entry name" value="PROTEIN-GLUTAMINE GAMMA-GLUTAMYLTRANSFERASE"/>
    <property type="match status" value="1"/>
</dbReference>
<feature type="transmembrane region" description="Helical" evidence="2">
    <location>
        <begin position="165"/>
        <end position="184"/>
    </location>
</feature>
<gene>
    <name evidence="4" type="primary">Tgm3_0</name>
    <name evidence="4" type="ORF">ACRARU_R06605</name>
</gene>
<evidence type="ECO:0000313" key="5">
    <source>
        <dbReference type="Proteomes" id="UP000549775"/>
    </source>
</evidence>
<feature type="transmembrane region" description="Helical" evidence="2">
    <location>
        <begin position="236"/>
        <end position="261"/>
    </location>
</feature>
<proteinExistence type="inferred from homology"/>
<dbReference type="InterPro" id="IPR008958">
    <property type="entry name" value="Transglutaminase_C"/>
</dbReference>
<dbReference type="AlphaFoldDB" id="A0A7K7P4U1"/>
<name>A0A7K7P4U1_ACRAR</name>
<keyword evidence="2" id="KW-0812">Transmembrane</keyword>
<evidence type="ECO:0000256" key="2">
    <source>
        <dbReference type="SAM" id="Phobius"/>
    </source>
</evidence>
<dbReference type="InterPro" id="IPR036985">
    <property type="entry name" value="Transglutaminase-like_sf"/>
</dbReference>
<keyword evidence="2" id="KW-1133">Transmembrane helix</keyword>
<organism evidence="4 5">
    <name type="scientific">Acrocephalus arundinaceus</name>
    <name type="common">Great reed-warbler</name>
    <dbReference type="NCBI Taxonomy" id="39621"/>
    <lineage>
        <taxon>Eukaryota</taxon>
        <taxon>Metazoa</taxon>
        <taxon>Chordata</taxon>
        <taxon>Craniata</taxon>
        <taxon>Vertebrata</taxon>
        <taxon>Euteleostomi</taxon>
        <taxon>Archelosauria</taxon>
        <taxon>Archosauria</taxon>
        <taxon>Dinosauria</taxon>
        <taxon>Saurischia</taxon>
        <taxon>Theropoda</taxon>
        <taxon>Coelurosauria</taxon>
        <taxon>Aves</taxon>
        <taxon>Neognathae</taxon>
        <taxon>Neoaves</taxon>
        <taxon>Telluraves</taxon>
        <taxon>Australaves</taxon>
        <taxon>Passeriformes</taxon>
        <taxon>Sylvioidea</taxon>
        <taxon>Sylviidae</taxon>
        <taxon>Acrocephalinae</taxon>
        <taxon>Acrocephalus</taxon>
    </lineage>
</organism>
<dbReference type="Proteomes" id="UP000549775">
    <property type="component" value="Unassembled WGS sequence"/>
</dbReference>
<dbReference type="InterPro" id="IPR050779">
    <property type="entry name" value="Transglutaminase"/>
</dbReference>
<dbReference type="Gene3D" id="3.90.260.10">
    <property type="entry name" value="Transglutaminase-like"/>
    <property type="match status" value="1"/>
</dbReference>
<feature type="domain" description="Transglutaminase C-terminal" evidence="3">
    <location>
        <begin position="351"/>
        <end position="434"/>
    </location>
</feature>
<sequence>ISIRVFPPSNVCIGRYILNMQITSCGHTYQRCLGDFYVLFNPWCADDPVYLDNQAHREEYVLNEHGILYEGVHKHITSRPWHFGQFEDGILDICLKILDMGASYHHGSDRDHCWRNDPVHVSMVVNHMVRSVGIHNLKNLTNSSKPRINTFLVASCTRSVRKCAYLLNSSIISIFCCSYFGPWITDLQGGVQPAKLHKGRNSRSQLIVHLQALWFFWFILDRLVGKQLIISFKIRFLNFFFSEVFIFFCAFILLCHIFHYLVHYNNLLFWVPGRRSNKFNYLYYLGRIIIRFLSLQQIHYHISSSTGSVKNKEAYYRAYRRIHPGYCNASNCHIDRELSSLKNPFLSDSGINMRLKMANCPMYGEDVQLNWLLENLRNENKTLKFNLCAQIITYSGCPMDQFWKDSVNVTLGPREVKKIPLCISYNQYGPYLYDHNIMKVVAVSDPECGEVLMVSRDIVVNRPPVIVKLLSQPRLKVPCTAEISFCNPLQEDMKNCVMTLEGCGLFKEPMTIDLGTLASNQQARTVVEFTPYRLGSHRLLANLGCQKF</sequence>
<dbReference type="InterPro" id="IPR036238">
    <property type="entry name" value="Transglutaminase_C_sf"/>
</dbReference>
<reference evidence="4 5" key="1">
    <citation type="submission" date="2019-09" db="EMBL/GenBank/DDBJ databases">
        <title>Bird 10,000 Genomes (B10K) Project - Family phase.</title>
        <authorList>
            <person name="Zhang G."/>
        </authorList>
    </citation>
    <scope>NUCLEOTIDE SEQUENCE [LARGE SCALE GENOMIC DNA]</scope>
    <source>
        <strain evidence="4">OUT-0054</strain>
        <tissue evidence="4">Blood</tissue>
    </source>
</reference>
<feature type="non-terminal residue" evidence="4">
    <location>
        <position position="1"/>
    </location>
</feature>
<keyword evidence="4" id="KW-0808">Transferase</keyword>
<dbReference type="EMBL" id="VZST01000118">
    <property type="protein sequence ID" value="NWZ62493.1"/>
    <property type="molecule type" value="Genomic_DNA"/>
</dbReference>